<evidence type="ECO:0000313" key="2">
    <source>
        <dbReference type="EMBL" id="CAH1217458.1"/>
    </source>
</evidence>
<accession>A0ABN8GSY4</accession>
<evidence type="ECO:0000313" key="3">
    <source>
        <dbReference type="Proteomes" id="UP000838821"/>
    </source>
</evidence>
<dbReference type="EMBL" id="CAKMMW010000016">
    <property type="protein sequence ID" value="CAH1217458.1"/>
    <property type="molecule type" value="Genomic_DNA"/>
</dbReference>
<keyword evidence="3" id="KW-1185">Reference proteome</keyword>
<name>A0ABN8GSY4_9BACL</name>
<dbReference type="Proteomes" id="UP000838821">
    <property type="component" value="Unassembled WGS sequence"/>
</dbReference>
<sequence>MSLLMQKSIFYPLLSLFLLVAIVYAGYHLFWFLMTERPVPKIRTIATELKVSNVELFGPATTDLLHTSPYYFAFKAKKDGKPVIIVVDQYFGRSEKKDPLVNHSYIFIYPHSENIQENRIEVSDGQDKYESTAIKQIIVTGGNPTNLIFELENKKVINTYDWGLRLIKDY</sequence>
<gene>
    <name evidence="2" type="ORF">PAECIP111891_04568</name>
</gene>
<proteinExistence type="predicted"/>
<evidence type="ECO:0000256" key="1">
    <source>
        <dbReference type="SAM" id="Phobius"/>
    </source>
</evidence>
<keyword evidence="1" id="KW-1133">Transmembrane helix</keyword>
<organism evidence="2 3">
    <name type="scientific">Paenibacillus allorhizoplanae</name>
    <dbReference type="NCBI Taxonomy" id="2905648"/>
    <lineage>
        <taxon>Bacteria</taxon>
        <taxon>Bacillati</taxon>
        <taxon>Bacillota</taxon>
        <taxon>Bacilli</taxon>
        <taxon>Bacillales</taxon>
        <taxon>Paenibacillaceae</taxon>
        <taxon>Paenibacillus</taxon>
    </lineage>
</organism>
<protein>
    <recommendedName>
        <fullName evidence="4">DUF1254 domain-containing protein</fullName>
    </recommendedName>
</protein>
<keyword evidence="1" id="KW-0472">Membrane</keyword>
<reference evidence="2" key="1">
    <citation type="submission" date="2022-01" db="EMBL/GenBank/DDBJ databases">
        <authorList>
            <person name="Criscuolo A."/>
        </authorList>
    </citation>
    <scope>NUCLEOTIDE SEQUENCE</scope>
    <source>
        <strain evidence="2">CIP111891</strain>
    </source>
</reference>
<keyword evidence="1" id="KW-0812">Transmembrane</keyword>
<feature type="transmembrane region" description="Helical" evidence="1">
    <location>
        <begin position="12"/>
        <end position="33"/>
    </location>
</feature>
<comment type="caution">
    <text evidence="2">The sequence shown here is derived from an EMBL/GenBank/DDBJ whole genome shotgun (WGS) entry which is preliminary data.</text>
</comment>
<evidence type="ECO:0008006" key="4">
    <source>
        <dbReference type="Google" id="ProtNLM"/>
    </source>
</evidence>